<dbReference type="Gene3D" id="1.10.287.2250">
    <property type="match status" value="1"/>
</dbReference>
<dbReference type="InterPro" id="IPR038765">
    <property type="entry name" value="Papain-like_cys_pep_sf"/>
</dbReference>
<proteinExistence type="predicted"/>
<dbReference type="Proteomes" id="UP001152622">
    <property type="component" value="Chromosome 24"/>
</dbReference>
<evidence type="ECO:0000313" key="4">
    <source>
        <dbReference type="Proteomes" id="UP001152622"/>
    </source>
</evidence>
<dbReference type="SUPFAM" id="SSF54001">
    <property type="entry name" value="Cysteine proteinases"/>
    <property type="match status" value="1"/>
</dbReference>
<feature type="region of interest" description="Disordered" evidence="1">
    <location>
        <begin position="1"/>
        <end position="27"/>
    </location>
</feature>
<feature type="compositionally biased region" description="Polar residues" evidence="1">
    <location>
        <begin position="1"/>
        <end position="10"/>
    </location>
</feature>
<gene>
    <name evidence="3" type="ORF">SKAU_G00421260</name>
</gene>
<dbReference type="Pfam" id="PF08246">
    <property type="entry name" value="Inhibitor_I29"/>
    <property type="match status" value="1"/>
</dbReference>
<comment type="caution">
    <text evidence="3">The sequence shown here is derived from an EMBL/GenBank/DDBJ whole genome shotgun (WGS) entry which is preliminary data.</text>
</comment>
<feature type="compositionally biased region" description="Polar residues" evidence="1">
    <location>
        <begin position="17"/>
        <end position="27"/>
    </location>
</feature>
<protein>
    <recommendedName>
        <fullName evidence="2">Cathepsin propeptide inhibitor domain-containing protein</fullName>
    </recommendedName>
</protein>
<name>A0A9Q1E6N8_SYNKA</name>
<dbReference type="EMBL" id="JAINUF010000024">
    <property type="protein sequence ID" value="KAJ8333230.1"/>
    <property type="molecule type" value="Genomic_DNA"/>
</dbReference>
<evidence type="ECO:0000256" key="1">
    <source>
        <dbReference type="SAM" id="MobiDB-lite"/>
    </source>
</evidence>
<evidence type="ECO:0000259" key="2">
    <source>
        <dbReference type="SMART" id="SM00848"/>
    </source>
</evidence>
<keyword evidence="4" id="KW-1185">Reference proteome</keyword>
<dbReference type="OrthoDB" id="5855924at2759"/>
<dbReference type="SMART" id="SM00848">
    <property type="entry name" value="Inhibitor_I29"/>
    <property type="match status" value="1"/>
</dbReference>
<organism evidence="3 4">
    <name type="scientific">Synaphobranchus kaupii</name>
    <name type="common">Kaup's arrowtooth eel</name>
    <dbReference type="NCBI Taxonomy" id="118154"/>
    <lineage>
        <taxon>Eukaryota</taxon>
        <taxon>Metazoa</taxon>
        <taxon>Chordata</taxon>
        <taxon>Craniata</taxon>
        <taxon>Vertebrata</taxon>
        <taxon>Euteleostomi</taxon>
        <taxon>Actinopterygii</taxon>
        <taxon>Neopterygii</taxon>
        <taxon>Teleostei</taxon>
        <taxon>Anguilliformes</taxon>
        <taxon>Synaphobranchidae</taxon>
        <taxon>Synaphobranchus</taxon>
    </lineage>
</organism>
<reference evidence="3" key="1">
    <citation type="journal article" date="2023" name="Science">
        <title>Genome structures resolve the early diversification of teleost fishes.</title>
        <authorList>
            <person name="Parey E."/>
            <person name="Louis A."/>
            <person name="Montfort J."/>
            <person name="Bouchez O."/>
            <person name="Roques C."/>
            <person name="Iampietro C."/>
            <person name="Lluch J."/>
            <person name="Castinel A."/>
            <person name="Donnadieu C."/>
            <person name="Desvignes T."/>
            <person name="Floi Bucao C."/>
            <person name="Jouanno E."/>
            <person name="Wen M."/>
            <person name="Mejri S."/>
            <person name="Dirks R."/>
            <person name="Jansen H."/>
            <person name="Henkel C."/>
            <person name="Chen W.J."/>
            <person name="Zahm M."/>
            <person name="Cabau C."/>
            <person name="Klopp C."/>
            <person name="Thompson A.W."/>
            <person name="Robinson-Rechavi M."/>
            <person name="Braasch I."/>
            <person name="Lecointre G."/>
            <person name="Bobe J."/>
            <person name="Postlethwait J.H."/>
            <person name="Berthelot C."/>
            <person name="Roest Crollius H."/>
            <person name="Guiguen Y."/>
        </authorList>
    </citation>
    <scope>NUCLEOTIDE SEQUENCE</scope>
    <source>
        <strain evidence="3">WJC10195</strain>
    </source>
</reference>
<sequence>MNDFCCSSTHIEGKRPSTATEPGSHTLSEMSRKDLLRDLQLYNNDDGNAEKDFQDWKKKFEKHYDSPEEEARRKKLWLATRVTITEHNKKYKDGLETWTMGVNQFTDMDDDESPCGCMNSHRGKKKH</sequence>
<evidence type="ECO:0000313" key="3">
    <source>
        <dbReference type="EMBL" id="KAJ8333230.1"/>
    </source>
</evidence>
<feature type="domain" description="Cathepsin propeptide inhibitor" evidence="2">
    <location>
        <begin position="53"/>
        <end position="113"/>
    </location>
</feature>
<accession>A0A9Q1E6N8</accession>
<dbReference type="AlphaFoldDB" id="A0A9Q1E6N8"/>
<dbReference type="InterPro" id="IPR013201">
    <property type="entry name" value="Prot_inhib_I29"/>
</dbReference>